<sequence>LSLPLWAIFVVEKNDVKRFTFDYSYWSHDGFKVTESGVFVPASPDSRYASQQTVFDDLGRGILQNAFDGYNCSLFAYGQTGSGKSYSVVGYGVNRGIIPIACAELFQRINENKDPSKAFQVTISIMEIYSEKVHDLLSAKPKEQAALPVRQCASGGFFVQDLKKVPVGSYTEIEQRMAQGIANRTIAATNMNASSSRAHTLMCITFDQIITKSVGGQLNSSRLSSVINFVDLAGSERADSTGATGDRLKEGANINRSLSALGNVISQNCNDSGDLTGRY</sequence>
<dbReference type="GO" id="GO:0005524">
    <property type="term" value="F:ATP binding"/>
    <property type="evidence" value="ECO:0007669"/>
    <property type="project" value="UniProtKB-UniRule"/>
</dbReference>
<accession>A0A0X3NQL9</accession>
<gene>
    <name evidence="6" type="primary">KIF1</name>
    <name evidence="6" type="ORF">TR153145</name>
</gene>
<proteinExistence type="inferred from homology"/>
<dbReference type="GO" id="GO:0007018">
    <property type="term" value="P:microtubule-based movement"/>
    <property type="evidence" value="ECO:0007669"/>
    <property type="project" value="InterPro"/>
</dbReference>
<organism evidence="6">
    <name type="scientific">Schistocephalus solidus</name>
    <name type="common">Tapeworm</name>
    <dbReference type="NCBI Taxonomy" id="70667"/>
    <lineage>
        <taxon>Eukaryota</taxon>
        <taxon>Metazoa</taxon>
        <taxon>Spiralia</taxon>
        <taxon>Lophotrochozoa</taxon>
        <taxon>Platyhelminthes</taxon>
        <taxon>Cestoda</taxon>
        <taxon>Eucestoda</taxon>
        <taxon>Diphyllobothriidea</taxon>
        <taxon>Diphyllobothriidae</taxon>
        <taxon>Schistocephalus</taxon>
    </lineage>
</organism>
<dbReference type="GO" id="GO:0003777">
    <property type="term" value="F:microtubule motor activity"/>
    <property type="evidence" value="ECO:0007669"/>
    <property type="project" value="InterPro"/>
</dbReference>
<dbReference type="InterPro" id="IPR001752">
    <property type="entry name" value="Kinesin_motor_dom"/>
</dbReference>
<dbReference type="SMART" id="SM00129">
    <property type="entry name" value="KISc"/>
    <property type="match status" value="1"/>
</dbReference>
<feature type="non-terminal residue" evidence="6">
    <location>
        <position position="1"/>
    </location>
</feature>
<feature type="domain" description="Kinesin motor" evidence="5">
    <location>
        <begin position="1"/>
        <end position="279"/>
    </location>
</feature>
<dbReference type="EMBL" id="GEEE01021522">
    <property type="protein sequence ID" value="JAP41703.1"/>
    <property type="molecule type" value="Transcribed_RNA"/>
</dbReference>
<comment type="similarity">
    <text evidence="3 4">Belongs to the TRAFAC class myosin-kinesin ATPase superfamily. Kinesin family.</text>
</comment>
<reference evidence="6" key="1">
    <citation type="submission" date="2016-01" db="EMBL/GenBank/DDBJ databases">
        <title>Reference transcriptome for the parasite Schistocephalus solidus: insights into the molecular evolution of parasitism.</title>
        <authorList>
            <person name="Hebert F.O."/>
            <person name="Grambauer S."/>
            <person name="Barber I."/>
            <person name="Landry C.R."/>
            <person name="Aubin-Horth N."/>
        </authorList>
    </citation>
    <scope>NUCLEOTIDE SEQUENCE</scope>
</reference>
<evidence type="ECO:0000259" key="5">
    <source>
        <dbReference type="PROSITE" id="PS50067"/>
    </source>
</evidence>
<dbReference type="PROSITE" id="PS50067">
    <property type="entry name" value="KINESIN_MOTOR_2"/>
    <property type="match status" value="1"/>
</dbReference>
<feature type="binding site" evidence="3">
    <location>
        <begin position="78"/>
        <end position="85"/>
    </location>
    <ligand>
        <name>ATP</name>
        <dbReference type="ChEBI" id="CHEBI:30616"/>
    </ligand>
</feature>
<evidence type="ECO:0000256" key="3">
    <source>
        <dbReference type="PROSITE-ProRule" id="PRU00283"/>
    </source>
</evidence>
<dbReference type="GO" id="GO:0008017">
    <property type="term" value="F:microtubule binding"/>
    <property type="evidence" value="ECO:0007669"/>
    <property type="project" value="InterPro"/>
</dbReference>
<keyword evidence="1 3" id="KW-0547">Nucleotide-binding</keyword>
<name>A0A0X3NQL9_SCHSO</name>
<dbReference type="InterPro" id="IPR036961">
    <property type="entry name" value="Kinesin_motor_dom_sf"/>
</dbReference>
<dbReference type="PANTHER" id="PTHR47117">
    <property type="entry name" value="STAR-RELATED LIPID TRANSFER PROTEIN 9"/>
    <property type="match status" value="1"/>
</dbReference>
<protein>
    <recommendedName>
        <fullName evidence="4">Kinesin-like protein</fullName>
    </recommendedName>
</protein>
<keyword evidence="3 4" id="KW-0505">Motor protein</keyword>
<dbReference type="PROSITE" id="PS00411">
    <property type="entry name" value="KINESIN_MOTOR_1"/>
    <property type="match status" value="1"/>
</dbReference>
<keyword evidence="4" id="KW-0493">Microtubule</keyword>
<keyword evidence="2 3" id="KW-0067">ATP-binding</keyword>
<evidence type="ECO:0000256" key="4">
    <source>
        <dbReference type="RuleBase" id="RU000394"/>
    </source>
</evidence>
<dbReference type="SUPFAM" id="SSF52540">
    <property type="entry name" value="P-loop containing nucleoside triphosphate hydrolases"/>
    <property type="match status" value="1"/>
</dbReference>
<dbReference type="PRINTS" id="PR00380">
    <property type="entry name" value="KINESINHEAVY"/>
</dbReference>
<evidence type="ECO:0000256" key="1">
    <source>
        <dbReference type="ARBA" id="ARBA00022741"/>
    </source>
</evidence>
<dbReference type="AlphaFoldDB" id="A0A0X3NQL9"/>
<evidence type="ECO:0000313" key="6">
    <source>
        <dbReference type="EMBL" id="JAP41703.1"/>
    </source>
</evidence>
<dbReference type="InterPro" id="IPR027417">
    <property type="entry name" value="P-loop_NTPase"/>
</dbReference>
<dbReference type="Gene3D" id="3.40.850.10">
    <property type="entry name" value="Kinesin motor domain"/>
    <property type="match status" value="1"/>
</dbReference>
<dbReference type="GO" id="GO:0005874">
    <property type="term" value="C:microtubule"/>
    <property type="evidence" value="ECO:0007669"/>
    <property type="project" value="UniProtKB-KW"/>
</dbReference>
<dbReference type="InterPro" id="IPR019821">
    <property type="entry name" value="Kinesin_motor_CS"/>
</dbReference>
<dbReference type="Pfam" id="PF00225">
    <property type="entry name" value="Kinesin"/>
    <property type="match status" value="1"/>
</dbReference>
<evidence type="ECO:0000256" key="2">
    <source>
        <dbReference type="ARBA" id="ARBA00022840"/>
    </source>
</evidence>